<dbReference type="InterPro" id="IPR001085">
    <property type="entry name" value="Ser_HO-MeTrfase"/>
</dbReference>
<dbReference type="SUPFAM" id="SSF53383">
    <property type="entry name" value="PLP-dependent transferases"/>
    <property type="match status" value="1"/>
</dbReference>
<keyword evidence="6 7" id="KW-0663">Pyridoxal phosphate</keyword>
<feature type="modified residue" description="N6-(pyridoxal phosphate)lysine" evidence="7">
    <location>
        <position position="226"/>
    </location>
</feature>
<dbReference type="EMBL" id="JAWJBA010000002">
    <property type="protein sequence ID" value="MDV2684522.1"/>
    <property type="molecule type" value="Genomic_DNA"/>
</dbReference>
<dbReference type="Gene3D" id="3.40.640.10">
    <property type="entry name" value="Type I PLP-dependent aspartate aminotransferase-like (Major domain)"/>
    <property type="match status" value="1"/>
</dbReference>
<evidence type="ECO:0000259" key="8">
    <source>
        <dbReference type="Pfam" id="PF00464"/>
    </source>
</evidence>
<evidence type="ECO:0000256" key="3">
    <source>
        <dbReference type="ARBA" id="ARBA00022563"/>
    </source>
</evidence>
<dbReference type="Gene3D" id="3.90.1150.10">
    <property type="entry name" value="Aspartate Aminotransferase, domain 1"/>
    <property type="match status" value="1"/>
</dbReference>
<dbReference type="PANTHER" id="PTHR11680:SF35">
    <property type="entry name" value="SERINE HYDROXYMETHYLTRANSFERASE 1"/>
    <property type="match status" value="1"/>
</dbReference>
<dbReference type="InterPro" id="IPR049943">
    <property type="entry name" value="Ser_HO-MeTrfase-like"/>
</dbReference>
<evidence type="ECO:0000313" key="9">
    <source>
        <dbReference type="EMBL" id="MDV2684522.1"/>
    </source>
</evidence>
<comment type="pathway">
    <text evidence="7">Amino-acid biosynthesis; glycine biosynthesis; glycine from L-serine: step 1/1.</text>
</comment>
<evidence type="ECO:0000256" key="1">
    <source>
        <dbReference type="ARBA" id="ARBA00001933"/>
    </source>
</evidence>
<evidence type="ECO:0000256" key="4">
    <source>
        <dbReference type="ARBA" id="ARBA00022605"/>
    </source>
</evidence>
<dbReference type="Proteomes" id="UP001287282">
    <property type="component" value="Unassembled WGS sequence"/>
</dbReference>
<dbReference type="HAMAP" id="MF_00051">
    <property type="entry name" value="SHMT"/>
    <property type="match status" value="1"/>
</dbReference>
<dbReference type="CDD" id="cd00378">
    <property type="entry name" value="SHMT"/>
    <property type="match status" value="1"/>
</dbReference>
<dbReference type="InterPro" id="IPR015421">
    <property type="entry name" value="PyrdxlP-dep_Trfase_major"/>
</dbReference>
<feature type="site" description="Plays an important role in substrate specificity" evidence="7">
    <location>
        <position position="225"/>
    </location>
</feature>
<dbReference type="Pfam" id="PF00464">
    <property type="entry name" value="SHMT"/>
    <property type="match status" value="1"/>
</dbReference>
<feature type="binding site" evidence="7">
    <location>
        <begin position="349"/>
        <end position="351"/>
    </location>
    <ligand>
        <name>(6S)-5,6,7,8-tetrahydrofolate</name>
        <dbReference type="ChEBI" id="CHEBI:57453"/>
    </ligand>
</feature>
<keyword evidence="7" id="KW-0963">Cytoplasm</keyword>
<dbReference type="EC" id="2.1.2.1" evidence="7"/>
<dbReference type="InterPro" id="IPR039429">
    <property type="entry name" value="SHMT-like_dom"/>
</dbReference>
<dbReference type="InterPro" id="IPR015424">
    <property type="entry name" value="PyrdxlP-dep_Trfase"/>
</dbReference>
<feature type="domain" description="Serine hydroxymethyltransferase-like" evidence="8">
    <location>
        <begin position="4"/>
        <end position="380"/>
    </location>
</feature>
<comment type="catalytic activity">
    <reaction evidence="7">
        <text>(6R)-5,10-methylene-5,6,7,8-tetrahydrofolate + glycine + H2O = (6S)-5,6,7,8-tetrahydrofolate + L-serine</text>
        <dbReference type="Rhea" id="RHEA:15481"/>
        <dbReference type="ChEBI" id="CHEBI:15377"/>
        <dbReference type="ChEBI" id="CHEBI:15636"/>
        <dbReference type="ChEBI" id="CHEBI:33384"/>
        <dbReference type="ChEBI" id="CHEBI:57305"/>
        <dbReference type="ChEBI" id="CHEBI:57453"/>
        <dbReference type="EC" id="2.1.2.1"/>
    </reaction>
</comment>
<comment type="caution">
    <text evidence="9">The sequence shown here is derived from an EMBL/GenBank/DDBJ whole genome shotgun (WGS) entry which is preliminary data.</text>
</comment>
<feature type="binding site" evidence="7">
    <location>
        <begin position="121"/>
        <end position="123"/>
    </location>
    <ligand>
        <name>(6S)-5,6,7,8-tetrahydrofolate</name>
        <dbReference type="ChEBI" id="CHEBI:57453"/>
    </ligand>
</feature>
<dbReference type="NCBIfam" id="NF000586">
    <property type="entry name" value="PRK00011.1"/>
    <property type="match status" value="1"/>
</dbReference>
<dbReference type="RefSeq" id="WP_317121742.1">
    <property type="nucleotide sequence ID" value="NZ_JAWJBA010000002.1"/>
</dbReference>
<protein>
    <recommendedName>
        <fullName evidence="7">Serine hydroxymethyltransferase</fullName>
        <shortName evidence="7">SHMT</shortName>
        <shortName evidence="7">Serine methylase</shortName>
        <ecNumber evidence="7">2.1.2.1</ecNumber>
    </recommendedName>
</protein>
<evidence type="ECO:0000256" key="7">
    <source>
        <dbReference type="HAMAP-Rule" id="MF_00051"/>
    </source>
</evidence>
<keyword evidence="3 7" id="KW-0554">One-carbon metabolism</keyword>
<keyword evidence="5 7" id="KW-0808">Transferase</keyword>
<evidence type="ECO:0000256" key="2">
    <source>
        <dbReference type="ARBA" id="ARBA00006376"/>
    </source>
</evidence>
<reference evidence="9 10" key="1">
    <citation type="submission" date="2023-10" db="EMBL/GenBank/DDBJ databases">
        <title>Screening of Alkalihalobacillus lindianensis BZ-TG-R113 and Its Alleviation of Salt Stress on Rapeseed Growth.</title>
        <authorList>
            <person name="Zhao B."/>
            <person name="Guo T."/>
        </authorList>
    </citation>
    <scope>NUCLEOTIDE SEQUENCE [LARGE SCALE GENOMIC DNA]</scope>
    <source>
        <strain evidence="9 10">BZ-TG-R113</strain>
    </source>
</reference>
<evidence type="ECO:0000256" key="5">
    <source>
        <dbReference type="ARBA" id="ARBA00022679"/>
    </source>
</evidence>
<dbReference type="PROSITE" id="PS00096">
    <property type="entry name" value="SHMT"/>
    <property type="match status" value="1"/>
</dbReference>
<name>A0ABU3X9G8_9BACI</name>
<dbReference type="InterPro" id="IPR019798">
    <property type="entry name" value="Ser_HO-MeTrfase_PLP_BS"/>
</dbReference>
<organism evidence="9 10">
    <name type="scientific">Alkalihalophilus lindianensis</name>
    <dbReference type="NCBI Taxonomy" id="1630542"/>
    <lineage>
        <taxon>Bacteria</taxon>
        <taxon>Bacillati</taxon>
        <taxon>Bacillota</taxon>
        <taxon>Bacilli</taxon>
        <taxon>Bacillales</taxon>
        <taxon>Bacillaceae</taxon>
        <taxon>Alkalihalophilus</taxon>
    </lineage>
</organism>
<dbReference type="PIRSF" id="PIRSF000412">
    <property type="entry name" value="SHMT"/>
    <property type="match status" value="1"/>
</dbReference>
<gene>
    <name evidence="7 9" type="primary">glyA</name>
    <name evidence="9" type="ORF">RYX56_09080</name>
</gene>
<evidence type="ECO:0000256" key="6">
    <source>
        <dbReference type="ARBA" id="ARBA00022898"/>
    </source>
</evidence>
<comment type="subunit">
    <text evidence="7">Homodimer.</text>
</comment>
<keyword evidence="4 7" id="KW-0028">Amino-acid biosynthesis</keyword>
<comment type="function">
    <text evidence="7">Catalyzes the reversible interconversion of serine and glycine with tetrahydrofolate (THF) serving as the one-carbon carrier. This reaction serves as the major source of one-carbon groups required for the biosynthesis of purines, thymidylate, methionine, and other important biomolecules. Also exhibits THF-independent aldolase activity toward beta-hydroxyamino acids, producing glycine and aldehydes, via a retro-aldol mechanism.</text>
</comment>
<comment type="cofactor">
    <cofactor evidence="1 7">
        <name>pyridoxal 5'-phosphate</name>
        <dbReference type="ChEBI" id="CHEBI:597326"/>
    </cofactor>
</comment>
<proteinExistence type="inferred from homology"/>
<feature type="binding site" evidence="7">
    <location>
        <position position="240"/>
    </location>
    <ligand>
        <name>(6S)-5,6,7,8-tetrahydrofolate</name>
        <dbReference type="ChEBI" id="CHEBI:57453"/>
    </ligand>
</feature>
<dbReference type="PANTHER" id="PTHR11680">
    <property type="entry name" value="SERINE HYDROXYMETHYLTRANSFERASE"/>
    <property type="match status" value="1"/>
</dbReference>
<keyword evidence="10" id="KW-1185">Reference proteome</keyword>
<comment type="pathway">
    <text evidence="7">One-carbon metabolism; tetrahydrofolate interconversion.</text>
</comment>
<dbReference type="GO" id="GO:0004372">
    <property type="term" value="F:glycine hydroxymethyltransferase activity"/>
    <property type="evidence" value="ECO:0007669"/>
    <property type="project" value="UniProtKB-EC"/>
</dbReference>
<accession>A0ABU3X9G8</accession>
<feature type="binding site" evidence="7">
    <location>
        <position position="117"/>
    </location>
    <ligand>
        <name>(6S)-5,6,7,8-tetrahydrofolate</name>
        <dbReference type="ChEBI" id="CHEBI:57453"/>
    </ligand>
</feature>
<evidence type="ECO:0000313" key="10">
    <source>
        <dbReference type="Proteomes" id="UP001287282"/>
    </source>
</evidence>
<comment type="subcellular location">
    <subcellularLocation>
        <location evidence="7">Cytoplasm</location>
    </subcellularLocation>
</comment>
<sequence length="413" mass="45152">METLKKQDQKVFEAIELELGRQRDKIELIASENFVSEAVMEAQGSVLTNKYAEGYPGRRYYGGCEYVDIVEDIARDRAKEIFGAEYVNVQPHSGAQANMAVYFTILEQGDTVLGMNLSHGGHLTHGSPVNFSGVQYNFVEYGVDENTQRVDYDVVRELAKKHKPKLIVAGASAYPRELDFEKFREIADEVGAYLMVDMAHIAGLVATGLHPNPVPHAHFVTTTTHKTLRGPRGGMILCKEEFGKKIDKSIFPGIQGGPLMHVISAKAVAFGEALSPDFKKYGEAVISNAKRLGEKLVSEGVNLVSGGTDNHLLLLDLRSLNLTGKVAEKALDEVGITTNKNTIPFDPESPFVTSGIRIGTAAVTSRGLDGEAMDEIGALIALTLKNVEDEAKLEEVRERVATLTAKFPMYPNL</sequence>
<comment type="similarity">
    <text evidence="2 7">Belongs to the SHMT family.</text>
</comment>
<dbReference type="InterPro" id="IPR015422">
    <property type="entry name" value="PyrdxlP-dep_Trfase_small"/>
</dbReference>